<dbReference type="ExpressionAtlas" id="A5BUV0">
    <property type="expression patterns" value="baseline and differential"/>
</dbReference>
<protein>
    <submittedName>
        <fullName evidence="1">Uncharacterized protein</fullName>
    </submittedName>
</protein>
<dbReference type="AlphaFoldDB" id="A5BUV0"/>
<name>A5BUV0_VITVI</name>
<sequence>MAKHFEVEKKAFKVEFEERSQSYIFSMGFGKEELVWLLGQLKKDVELEVSRGFIRKIRGKTRTHLLKICFNNRGRFMKITEFVTKWKPSTLVVLEGVKGNGWEALWKVISLVQEFSAHVVSASKEAYGDFQVGKGIHKGCQSCANVVVEERPRNEALLPVGKWARAVICESQGRVHDWVYVGKAIARMMGMKGMVYVTPIFAYKGCFFVDSIGRAEWFQNQGRMTVRGGSVFLRRWSPRENTVVLGNFRKGWIELRGLPFHLWDENQLSDILKNWGKVMEVAQDFLKLVELSKVKLWVEMHPNVVLLALLEVEDGAWSFMVAVSIIEEEKVNLLRTKSTRRRGELDSAGGSFSLQA</sequence>
<proteinExistence type="predicted"/>
<evidence type="ECO:0000313" key="1">
    <source>
        <dbReference type="EMBL" id="CAN72720.1"/>
    </source>
</evidence>
<gene>
    <name evidence="1" type="ORF">VITISV_023130</name>
</gene>
<accession>A5BUV0</accession>
<organism evidence="1">
    <name type="scientific">Vitis vinifera</name>
    <name type="common">Grape</name>
    <dbReference type="NCBI Taxonomy" id="29760"/>
    <lineage>
        <taxon>Eukaryota</taxon>
        <taxon>Viridiplantae</taxon>
        <taxon>Streptophyta</taxon>
        <taxon>Embryophyta</taxon>
        <taxon>Tracheophyta</taxon>
        <taxon>Spermatophyta</taxon>
        <taxon>Magnoliopsida</taxon>
        <taxon>eudicotyledons</taxon>
        <taxon>Gunneridae</taxon>
        <taxon>Pentapetalae</taxon>
        <taxon>rosids</taxon>
        <taxon>Vitales</taxon>
        <taxon>Vitaceae</taxon>
        <taxon>Viteae</taxon>
        <taxon>Vitis</taxon>
    </lineage>
</organism>
<reference evidence="1" key="1">
    <citation type="journal article" date="2007" name="PLoS ONE">
        <title>The first genome sequence of an elite grapevine cultivar (Pinot noir Vitis vinifera L.): coping with a highly heterozygous genome.</title>
        <authorList>
            <person name="Velasco R."/>
            <person name="Zharkikh A."/>
            <person name="Troggio M."/>
            <person name="Cartwright D.A."/>
            <person name="Cestaro A."/>
            <person name="Pruss D."/>
            <person name="Pindo M."/>
            <person name="FitzGerald L.M."/>
            <person name="Vezzulli S."/>
            <person name="Reid J."/>
            <person name="Malacarne G."/>
            <person name="Iliev D."/>
            <person name="Coppola G."/>
            <person name="Wardell B."/>
            <person name="Micheletti D."/>
            <person name="Macalma T."/>
            <person name="Facci M."/>
            <person name="Mitchell J.T."/>
            <person name="Perazzolli M."/>
            <person name="Eldredge G."/>
            <person name="Gatto P."/>
            <person name="Oyzerski R."/>
            <person name="Moretto M."/>
            <person name="Gutin N."/>
            <person name="Stefanini M."/>
            <person name="Chen Y."/>
            <person name="Segala C."/>
            <person name="Davenport C."/>
            <person name="Dematte L."/>
            <person name="Mraz A."/>
            <person name="Battilana J."/>
            <person name="Stormo K."/>
            <person name="Costa F."/>
            <person name="Tao Q."/>
            <person name="Si-Ammour A."/>
            <person name="Harkins T."/>
            <person name="Lackey A."/>
            <person name="Perbost C."/>
            <person name="Taillon B."/>
            <person name="Stella A."/>
            <person name="Solovyev V."/>
            <person name="Fawcett J.A."/>
            <person name="Sterck L."/>
            <person name="Vandepoele K."/>
            <person name="Grando S.M."/>
            <person name="Toppo S."/>
            <person name="Moser C."/>
            <person name="Lanchbury J."/>
            <person name="Bogden R."/>
            <person name="Skolnick M."/>
            <person name="Sgaramella V."/>
            <person name="Bhatnagar S.K."/>
            <person name="Fontana P."/>
            <person name="Gutin A."/>
            <person name="Van de Peer Y."/>
            <person name="Salamini F."/>
            <person name="Viola R."/>
        </authorList>
    </citation>
    <scope>NUCLEOTIDE SEQUENCE</scope>
</reference>
<dbReference type="EMBL" id="AM472020">
    <property type="protein sequence ID" value="CAN72720.1"/>
    <property type="molecule type" value="Genomic_DNA"/>
</dbReference>